<accession>A0A5S4VR17</accession>
<organism evidence="4 5">
    <name type="scientific">Agathobacter rectalis</name>
    <dbReference type="NCBI Taxonomy" id="39491"/>
    <lineage>
        <taxon>Bacteria</taxon>
        <taxon>Bacillati</taxon>
        <taxon>Bacillota</taxon>
        <taxon>Clostridia</taxon>
        <taxon>Lachnospirales</taxon>
        <taxon>Lachnospiraceae</taxon>
        <taxon>Agathobacter</taxon>
    </lineage>
</organism>
<evidence type="ECO:0000256" key="1">
    <source>
        <dbReference type="SAM" id="MobiDB-lite"/>
    </source>
</evidence>
<keyword evidence="2" id="KW-0812">Transmembrane</keyword>
<feature type="compositionally biased region" description="Acidic residues" evidence="1">
    <location>
        <begin position="144"/>
        <end position="154"/>
    </location>
</feature>
<dbReference type="PANTHER" id="PTHR40038">
    <property type="entry name" value="MEMBRANE-ASSOCIATED PROTEIN TCAA"/>
    <property type="match status" value="1"/>
</dbReference>
<name>A0A5S4VR17_9FIRM</name>
<proteinExistence type="predicted"/>
<feature type="transmembrane region" description="Helical" evidence="2">
    <location>
        <begin position="89"/>
        <end position="113"/>
    </location>
</feature>
<dbReference type="InterPro" id="IPR025582">
    <property type="entry name" value="YARHG_dom"/>
</dbReference>
<dbReference type="Proteomes" id="UP000324327">
    <property type="component" value="Unassembled WGS sequence"/>
</dbReference>
<dbReference type="RefSeq" id="WP_148872192.1">
    <property type="nucleotide sequence ID" value="NZ_JAAISH010000010.1"/>
</dbReference>
<dbReference type="InterPro" id="IPR038434">
    <property type="entry name" value="YARHG_sf"/>
</dbReference>
<reference evidence="4 5" key="2">
    <citation type="submission" date="2019-09" db="EMBL/GenBank/DDBJ databases">
        <title>Strain-level analysis of Eubacterium rectale using genomes from metagenomes.</title>
        <authorList>
            <person name="Karcher N."/>
            <person name="Segata N."/>
        </authorList>
    </citation>
    <scope>NUCLEOTIDE SEQUENCE [LARGE SCALE GENOMIC DNA]</scope>
    <source>
        <strain evidence="4 5">T3WBe13</strain>
    </source>
</reference>
<dbReference type="InterPro" id="IPR025874">
    <property type="entry name" value="DZR"/>
</dbReference>
<evidence type="ECO:0000259" key="3">
    <source>
        <dbReference type="SMART" id="SM01324"/>
    </source>
</evidence>
<feature type="region of interest" description="Disordered" evidence="1">
    <location>
        <begin position="130"/>
        <end position="159"/>
    </location>
</feature>
<dbReference type="Gene3D" id="1.20.58.1690">
    <property type="match status" value="1"/>
</dbReference>
<evidence type="ECO:0000313" key="5">
    <source>
        <dbReference type="Proteomes" id="UP000324327"/>
    </source>
</evidence>
<dbReference type="Pfam" id="PF13308">
    <property type="entry name" value="YARHG"/>
    <property type="match status" value="1"/>
</dbReference>
<comment type="caution">
    <text evidence="4">The sequence shown here is derived from an EMBL/GenBank/DDBJ whole genome shotgun (WGS) entry which is preliminary data.</text>
</comment>
<gene>
    <name evidence="4" type="ORF">FYL31_06260</name>
</gene>
<evidence type="ECO:0000256" key="2">
    <source>
        <dbReference type="SAM" id="Phobius"/>
    </source>
</evidence>
<dbReference type="PANTHER" id="PTHR40038:SF1">
    <property type="entry name" value="MEMBRANE-ASSOCIATED PROTEIN TCAA"/>
    <property type="match status" value="1"/>
</dbReference>
<keyword evidence="2" id="KW-0472">Membrane</keyword>
<dbReference type="EMBL" id="VSTF01000005">
    <property type="protein sequence ID" value="TYL60346.1"/>
    <property type="molecule type" value="Genomic_DNA"/>
</dbReference>
<keyword evidence="2" id="KW-1133">Transmembrane helix</keyword>
<sequence>MEIIMLCKACGKEIDANKKFCKHCGTPIKQSEDIGHLANQTLRCAQCGATLKAGTTFCTQCGTHVSKNANPNINVPEKREKPKKGRNKVGKIIIAIITIIAILLIGFIGYYFADQYGMFDKDVKESREKIKTSSESVADTQSASEDETTSEDVSETTTPMTDDVIDVEELVLEIRGKYDKITNGIASNSYDAVIVDDGVMAYADQNKICAIVVKKGYDNSDYTRYFYYDGDDLFFAYYEGDDSHRLYFDNGKLYRWRYCADASNNSKATNYDQENTTEYRRWETDVLNDSNQFKGLCDDAIENGVGTQDYVLPGSDMRYVSKEELKDFTAEQCRLARNELYARHGRIFDDEFLQKYFSSKDWYSPSIATADFKESMLNEYEIANRDLIVEYEKERGYR</sequence>
<dbReference type="AlphaFoldDB" id="A0A5S4VR17"/>
<dbReference type="SMART" id="SM01324">
    <property type="entry name" value="YARHG"/>
    <property type="match status" value="1"/>
</dbReference>
<dbReference type="Pfam" id="PF12773">
    <property type="entry name" value="DZR"/>
    <property type="match status" value="1"/>
</dbReference>
<reference evidence="4 5" key="1">
    <citation type="submission" date="2019-08" db="EMBL/GenBank/DDBJ databases">
        <authorList>
            <person name="Duncan S."/>
            <person name="Walker A."/>
        </authorList>
    </citation>
    <scope>NUCLEOTIDE SEQUENCE [LARGE SCALE GENOMIC DNA]</scope>
    <source>
        <strain evidence="4 5">T3WBe13</strain>
    </source>
</reference>
<feature type="domain" description="YARHG" evidence="3">
    <location>
        <begin position="308"/>
        <end position="393"/>
    </location>
</feature>
<evidence type="ECO:0000313" key="4">
    <source>
        <dbReference type="EMBL" id="TYL60346.1"/>
    </source>
</evidence>
<protein>
    <submittedName>
        <fullName evidence="4">YARHG domain-containing protein</fullName>
    </submittedName>
</protein>